<evidence type="ECO:0008006" key="3">
    <source>
        <dbReference type="Google" id="ProtNLM"/>
    </source>
</evidence>
<dbReference type="RefSeq" id="WP_176804551.1">
    <property type="nucleotide sequence ID" value="NZ_JABXYJ010000008.1"/>
</dbReference>
<accession>A0A850QIT3</accession>
<keyword evidence="2" id="KW-1185">Reference proteome</keyword>
<dbReference type="Proteomes" id="UP000588051">
    <property type="component" value="Unassembled WGS sequence"/>
</dbReference>
<protein>
    <recommendedName>
        <fullName evidence="3">DUF3150 domain-containing protein</fullName>
    </recommendedName>
</protein>
<name>A0A850QIT3_9BURK</name>
<comment type="caution">
    <text evidence="1">The sequence shown here is derived from an EMBL/GenBank/DDBJ whole genome shotgun (WGS) entry which is preliminary data.</text>
</comment>
<sequence>MSQNAKIKENVMLASLNFSAWTGRRFDNRATATVENSVQIRKVGRFNKALMPGKPESFDAILKFGTNLREEFNKCTLEYQQLGVRLMPVSVYMEFAEKIRAKTIEYHRLVDTFIEEYPDIVSESQSRLGPLFLDEDYPDVFDLRKKFGIRFSVLPFPDAERFGVSLPEIELQRVRKEIEDHIDDSLKLAHLDLQRRLYEATLHLAQRVNSEGRLYNSSIENLREIITLLPKLNFTEDEYLTEIANRASRELTVFNADVLRTDAAIRADVGSKATEIAKNMSDYFDMPFDNSLLLDVASDPFAA</sequence>
<reference evidence="1 2" key="1">
    <citation type="submission" date="2020-06" db="EMBL/GenBank/DDBJ databases">
        <authorList>
            <person name="Qiu C."/>
            <person name="Liu Z."/>
        </authorList>
    </citation>
    <scope>NUCLEOTIDE SEQUENCE [LARGE SCALE GENOMIC DNA]</scope>
    <source>
        <strain evidence="1 2">EM 1</strain>
    </source>
</reference>
<evidence type="ECO:0000313" key="2">
    <source>
        <dbReference type="Proteomes" id="UP000588051"/>
    </source>
</evidence>
<dbReference type="AlphaFoldDB" id="A0A850QIT3"/>
<dbReference type="EMBL" id="JABXYJ010000008">
    <property type="protein sequence ID" value="NVO79017.1"/>
    <property type="molecule type" value="Genomic_DNA"/>
</dbReference>
<evidence type="ECO:0000313" key="1">
    <source>
        <dbReference type="EMBL" id="NVO79017.1"/>
    </source>
</evidence>
<gene>
    <name evidence="1" type="ORF">HV832_14395</name>
</gene>
<proteinExistence type="predicted"/>
<organism evidence="1 2">
    <name type="scientific">Undibacterium oligocarboniphilum</name>
    <dbReference type="NCBI Taxonomy" id="666702"/>
    <lineage>
        <taxon>Bacteria</taxon>
        <taxon>Pseudomonadati</taxon>
        <taxon>Pseudomonadota</taxon>
        <taxon>Betaproteobacteria</taxon>
        <taxon>Burkholderiales</taxon>
        <taxon>Oxalobacteraceae</taxon>
        <taxon>Undibacterium</taxon>
    </lineage>
</organism>